<gene>
    <name evidence="2" type="ORF">HWI92_00270</name>
</gene>
<sequence>MTIKRRNFVKLIGLGMATAVSGLSYSATAANPGSYPNALNVHMPVQDGKYIFHVDGKKQIVEIFNGEGTMKVPDHSFTIDYLAEDGKSPLSVYVEHNSSESFLMPGFKAEEVESEVEWSATLLGNPIQNGKIFAQISGPTNVAPVVAIFDINGRPLIKEQVKKTQVVEEFVFDVQRFAKGILIMQIKCEGYTQSLKVLHA</sequence>
<dbReference type="NCBIfam" id="TIGR04183">
    <property type="entry name" value="Por_Secre_tail"/>
    <property type="match status" value="1"/>
</dbReference>
<reference evidence="2 3" key="1">
    <citation type="submission" date="2020-06" db="EMBL/GenBank/DDBJ databases">
        <title>Dyadobacter sandarakinus sp. nov., isolated from the soil of the Arctic Yellow River Station.</title>
        <authorList>
            <person name="Zhang Y."/>
            <person name="Peng F."/>
        </authorList>
    </citation>
    <scope>NUCLEOTIDE SEQUENCE [LARGE SCALE GENOMIC DNA]</scope>
    <source>
        <strain evidence="2 3">Q3-56</strain>
    </source>
</reference>
<dbReference type="InterPro" id="IPR006311">
    <property type="entry name" value="TAT_signal"/>
</dbReference>
<evidence type="ECO:0000313" key="2">
    <source>
        <dbReference type="EMBL" id="QRQ99453.1"/>
    </source>
</evidence>
<dbReference type="PROSITE" id="PS51318">
    <property type="entry name" value="TAT"/>
    <property type="match status" value="1"/>
</dbReference>
<accession>A0ABX7I0D7</accession>
<keyword evidence="1" id="KW-0732">Signal</keyword>
<feature type="chain" id="PRO_5046130358" evidence="1">
    <location>
        <begin position="30"/>
        <end position="200"/>
    </location>
</feature>
<dbReference type="InterPro" id="IPR026444">
    <property type="entry name" value="Secre_tail"/>
</dbReference>
<dbReference type="EMBL" id="CP056775">
    <property type="protein sequence ID" value="QRQ99453.1"/>
    <property type="molecule type" value="Genomic_DNA"/>
</dbReference>
<evidence type="ECO:0000313" key="3">
    <source>
        <dbReference type="Proteomes" id="UP000612680"/>
    </source>
</evidence>
<proteinExistence type="predicted"/>
<dbReference type="Proteomes" id="UP000612680">
    <property type="component" value="Chromosome"/>
</dbReference>
<organism evidence="2 3">
    <name type="scientific">Dyadobacter sandarakinus</name>
    <dbReference type="NCBI Taxonomy" id="2747268"/>
    <lineage>
        <taxon>Bacteria</taxon>
        <taxon>Pseudomonadati</taxon>
        <taxon>Bacteroidota</taxon>
        <taxon>Cytophagia</taxon>
        <taxon>Cytophagales</taxon>
        <taxon>Spirosomataceae</taxon>
        <taxon>Dyadobacter</taxon>
    </lineage>
</organism>
<keyword evidence="3" id="KW-1185">Reference proteome</keyword>
<evidence type="ECO:0000256" key="1">
    <source>
        <dbReference type="SAM" id="SignalP"/>
    </source>
</evidence>
<feature type="signal peptide" evidence="1">
    <location>
        <begin position="1"/>
        <end position="29"/>
    </location>
</feature>
<dbReference type="RefSeq" id="WP_204660216.1">
    <property type="nucleotide sequence ID" value="NZ_CP056775.1"/>
</dbReference>
<name>A0ABX7I0D7_9BACT</name>
<protein>
    <submittedName>
        <fullName evidence="2">T9SS type A sorting domain-containing protein</fullName>
    </submittedName>
</protein>